<gene>
    <name evidence="1" type="ORF">M5K25_021101</name>
</gene>
<reference evidence="1 2" key="1">
    <citation type="journal article" date="2024" name="Plant Biotechnol. J.">
        <title>Dendrobium thyrsiflorum genome and its molecular insights into genes involved in important horticultural traits.</title>
        <authorList>
            <person name="Chen B."/>
            <person name="Wang J.Y."/>
            <person name="Zheng P.J."/>
            <person name="Li K.L."/>
            <person name="Liang Y.M."/>
            <person name="Chen X.F."/>
            <person name="Zhang C."/>
            <person name="Zhao X."/>
            <person name="He X."/>
            <person name="Zhang G.Q."/>
            <person name="Liu Z.J."/>
            <person name="Xu Q."/>
        </authorList>
    </citation>
    <scope>NUCLEOTIDE SEQUENCE [LARGE SCALE GENOMIC DNA]</scope>
    <source>
        <strain evidence="1">GZMU011</strain>
    </source>
</reference>
<comment type="caution">
    <text evidence="1">The sequence shown here is derived from an EMBL/GenBank/DDBJ whole genome shotgun (WGS) entry which is preliminary data.</text>
</comment>
<sequence length="322" mass="36729">MEKMRNRLTETLEESVGVRERLRFGEMERSCEGLSEEVTEVSQGESLILLSSLFARRLVKSCVKTPVSAWVLCLHREVVKKEEAVLCRWKSGSLPSPRSVDFTFLDFKEMVRLRNYLEVDTLAIVGGTKDDVTTLVDSFQGWANTLSDNRTTLPPAENRSTLPSVENRCSFQPSGKGNLFLRQRTAPPFSPHPGGLVRSDFLREVGRGDVAIAEFAGFTHPFDRDEVTNLCLMDNDNLDQSNQHEKIHDSYRKLKKMFASLNNNFTTLQKVHNCVITKHSNLDSNHMSLLDEFDVLNKKHIDLTNAYEFLKSKHLEIDNSYK</sequence>
<evidence type="ECO:0000313" key="1">
    <source>
        <dbReference type="EMBL" id="KAL0910157.1"/>
    </source>
</evidence>
<protein>
    <submittedName>
        <fullName evidence="1">Uncharacterized protein</fullName>
    </submittedName>
</protein>
<evidence type="ECO:0000313" key="2">
    <source>
        <dbReference type="Proteomes" id="UP001552299"/>
    </source>
</evidence>
<name>A0ABD0UBL5_DENTH</name>
<organism evidence="1 2">
    <name type="scientific">Dendrobium thyrsiflorum</name>
    <name type="common">Pinecone-like raceme dendrobium</name>
    <name type="synonym">Orchid</name>
    <dbReference type="NCBI Taxonomy" id="117978"/>
    <lineage>
        <taxon>Eukaryota</taxon>
        <taxon>Viridiplantae</taxon>
        <taxon>Streptophyta</taxon>
        <taxon>Embryophyta</taxon>
        <taxon>Tracheophyta</taxon>
        <taxon>Spermatophyta</taxon>
        <taxon>Magnoliopsida</taxon>
        <taxon>Liliopsida</taxon>
        <taxon>Asparagales</taxon>
        <taxon>Orchidaceae</taxon>
        <taxon>Epidendroideae</taxon>
        <taxon>Malaxideae</taxon>
        <taxon>Dendrobiinae</taxon>
        <taxon>Dendrobium</taxon>
    </lineage>
</organism>
<dbReference type="Proteomes" id="UP001552299">
    <property type="component" value="Unassembled WGS sequence"/>
</dbReference>
<dbReference type="EMBL" id="JANQDX010000016">
    <property type="protein sequence ID" value="KAL0910157.1"/>
    <property type="molecule type" value="Genomic_DNA"/>
</dbReference>
<dbReference type="AlphaFoldDB" id="A0ABD0UBL5"/>
<accession>A0ABD0UBL5</accession>
<keyword evidence="2" id="KW-1185">Reference proteome</keyword>
<proteinExistence type="predicted"/>